<dbReference type="PANTHER" id="PTHR21180">
    <property type="entry name" value="ENDONUCLEASE/EXONUCLEASE/PHOSPHATASE FAMILY DOMAIN-CONTAINING PROTEIN 1"/>
    <property type="match status" value="1"/>
</dbReference>
<dbReference type="EMBL" id="CP034413">
    <property type="protein sequence ID" value="QCI58766.1"/>
    <property type="molecule type" value="Genomic_DNA"/>
</dbReference>
<protein>
    <submittedName>
        <fullName evidence="3">ComEA family DNA-binding protein</fullName>
    </submittedName>
</protein>
<gene>
    <name evidence="3" type="ORF">EIO64_05655</name>
</gene>
<evidence type="ECO:0000259" key="2">
    <source>
        <dbReference type="SMART" id="SM00278"/>
    </source>
</evidence>
<organism evidence="3 4">
    <name type="scientific">Dysosmobacter welbionis</name>
    <dbReference type="NCBI Taxonomy" id="2093857"/>
    <lineage>
        <taxon>Bacteria</taxon>
        <taxon>Bacillati</taxon>
        <taxon>Bacillota</taxon>
        <taxon>Clostridia</taxon>
        <taxon>Eubacteriales</taxon>
        <taxon>Oscillospiraceae</taxon>
        <taxon>Dysosmobacter</taxon>
    </lineage>
</organism>
<dbReference type="Proteomes" id="UP000298642">
    <property type="component" value="Chromosome"/>
</dbReference>
<dbReference type="PANTHER" id="PTHR21180:SF32">
    <property type="entry name" value="ENDONUCLEASE_EXONUCLEASE_PHOSPHATASE FAMILY DOMAIN-CONTAINING PROTEIN 1"/>
    <property type="match status" value="1"/>
</dbReference>
<dbReference type="AlphaFoldDB" id="A0A4D7AS78"/>
<dbReference type="GO" id="GO:0003677">
    <property type="term" value="F:DNA binding"/>
    <property type="evidence" value="ECO:0007669"/>
    <property type="project" value="UniProtKB-KW"/>
</dbReference>
<dbReference type="InterPro" id="IPR010994">
    <property type="entry name" value="RuvA_2-like"/>
</dbReference>
<dbReference type="KEGG" id="obj:EIO64_05655"/>
<dbReference type="InterPro" id="IPR004509">
    <property type="entry name" value="Competence_ComEA_HhH"/>
</dbReference>
<feature type="domain" description="Helix-hairpin-helix DNA-binding motif class 1" evidence="2">
    <location>
        <begin position="171"/>
        <end position="190"/>
    </location>
</feature>
<name>A0A4D7AS78_9FIRM</name>
<keyword evidence="3" id="KW-0238">DNA-binding</keyword>
<dbReference type="Pfam" id="PF12836">
    <property type="entry name" value="HHH_3"/>
    <property type="match status" value="1"/>
</dbReference>
<dbReference type="SUPFAM" id="SSF47781">
    <property type="entry name" value="RuvA domain 2-like"/>
    <property type="match status" value="1"/>
</dbReference>
<dbReference type="Gene3D" id="1.10.150.320">
    <property type="entry name" value="Photosystem II 12 kDa extrinsic protein"/>
    <property type="match status" value="1"/>
</dbReference>
<dbReference type="GO" id="GO:0015628">
    <property type="term" value="P:protein secretion by the type II secretion system"/>
    <property type="evidence" value="ECO:0007669"/>
    <property type="project" value="TreeGrafter"/>
</dbReference>
<dbReference type="GO" id="GO:0015627">
    <property type="term" value="C:type II protein secretion system complex"/>
    <property type="evidence" value="ECO:0007669"/>
    <property type="project" value="TreeGrafter"/>
</dbReference>
<evidence type="ECO:0000313" key="4">
    <source>
        <dbReference type="Proteomes" id="UP000298642"/>
    </source>
</evidence>
<dbReference type="InterPro" id="IPR051675">
    <property type="entry name" value="Endo/Exo/Phosphatase_dom_1"/>
</dbReference>
<reference evidence="4" key="1">
    <citation type="submission" date="2018-12" db="EMBL/GenBank/DDBJ databases">
        <title>Dusodibacter welbiota gen. nov., sp. nov., isolated from human faeces and emended description of the Oscillibacter genus.</title>
        <authorList>
            <person name="Le Roy T."/>
            <person name="Van der Smissen P."/>
            <person name="Delzenne N."/>
            <person name="Muccioli G."/>
            <person name="Collet J.F."/>
            <person name="Cani P.D."/>
        </authorList>
    </citation>
    <scope>NUCLEOTIDE SEQUENCE [LARGE SCALE GENOMIC DNA]</scope>
    <source>
        <strain evidence="4">J115</strain>
    </source>
</reference>
<keyword evidence="4" id="KW-1185">Reference proteome</keyword>
<evidence type="ECO:0000256" key="1">
    <source>
        <dbReference type="SAM" id="MobiDB-lite"/>
    </source>
</evidence>
<dbReference type="InterPro" id="IPR003583">
    <property type="entry name" value="Hlx-hairpin-Hlx_DNA-bd_motif"/>
</dbReference>
<feature type="region of interest" description="Disordered" evidence="1">
    <location>
        <begin position="1"/>
        <end position="22"/>
    </location>
</feature>
<evidence type="ECO:0000313" key="3">
    <source>
        <dbReference type="EMBL" id="QCI58766.1"/>
    </source>
</evidence>
<dbReference type="SMART" id="SM00278">
    <property type="entry name" value="HhH1"/>
    <property type="match status" value="2"/>
</dbReference>
<dbReference type="GO" id="GO:0006281">
    <property type="term" value="P:DNA repair"/>
    <property type="evidence" value="ECO:0007669"/>
    <property type="project" value="InterPro"/>
</dbReference>
<sequence length="207" mass="22140">MAGSGTSAAEAGPVSRETARISSKKTEKKRCVFISNSYHLWYNQLASRGSGGEKRRGSTFQFIVYQKTGGSSTVSGRGRPTKSEIILLGLTAVFLCALAGLSLRDRQDRVPGVVIETEAEVPREEIAPDFPPVDLNTATAEELDTLPGIGESLARRIIAYREANGPFGSIEEIMEVSGIGEAKFAELEDRVTVDNGKGEVTNEDSGG</sequence>
<proteinExistence type="predicted"/>
<dbReference type="NCBIfam" id="TIGR00426">
    <property type="entry name" value="competence protein ComEA helix-hairpin-helix repeat region"/>
    <property type="match status" value="1"/>
</dbReference>
<accession>A0A4D7AS78</accession>
<feature type="domain" description="Helix-hairpin-helix DNA-binding motif class 1" evidence="2">
    <location>
        <begin position="141"/>
        <end position="160"/>
    </location>
</feature>